<dbReference type="EMBL" id="HBIN01004465">
    <property type="protein sequence ID" value="CAE0432838.1"/>
    <property type="molecule type" value="Transcribed_RNA"/>
</dbReference>
<feature type="transmembrane region" description="Helical" evidence="1">
    <location>
        <begin position="168"/>
        <end position="189"/>
    </location>
</feature>
<feature type="transmembrane region" description="Helical" evidence="1">
    <location>
        <begin position="195"/>
        <end position="214"/>
    </location>
</feature>
<name>A0A6S8AC33_9STRA</name>
<evidence type="ECO:0000313" key="2">
    <source>
        <dbReference type="EMBL" id="CAE0432838.1"/>
    </source>
</evidence>
<sequence length="257" mass="30127">MGKAPIGNTNNANSSNNANTKPIKLKHCHKDPKWYCVWLGVKSCIQFFLSVYSLKFIYESNIMFPGYYDPYVWERHIFHGFFIAQACFETVDFLSECTSYYLQRDAQGTLSLDSIAHHLLTAAYYLQAVFWLEHPAQEYLGMVMAAICCQVIGPLYNSYRFGFRGKNILVLMIVVQFVFRWPLGLLAWMRSFIHFGVTPVVHLFMSGLLSLLDYRWSEWMIKRLLKVRENDRAKKVRANELQWLENLSYADFEVETY</sequence>
<organism evidence="2">
    <name type="scientific">Aplanochytrium stocchinoi</name>
    <dbReference type="NCBI Taxonomy" id="215587"/>
    <lineage>
        <taxon>Eukaryota</taxon>
        <taxon>Sar</taxon>
        <taxon>Stramenopiles</taxon>
        <taxon>Bigyra</taxon>
        <taxon>Labyrinthulomycetes</taxon>
        <taxon>Thraustochytrida</taxon>
        <taxon>Thraustochytriidae</taxon>
        <taxon>Aplanochytrium</taxon>
    </lineage>
</organism>
<keyword evidence="1" id="KW-0472">Membrane</keyword>
<accession>A0A6S8AC33</accession>
<dbReference type="EMBL" id="HBIN01004466">
    <property type="protein sequence ID" value="CAE0432839.1"/>
    <property type="molecule type" value="Transcribed_RNA"/>
</dbReference>
<evidence type="ECO:0000256" key="1">
    <source>
        <dbReference type="SAM" id="Phobius"/>
    </source>
</evidence>
<evidence type="ECO:0008006" key="4">
    <source>
        <dbReference type="Google" id="ProtNLM"/>
    </source>
</evidence>
<protein>
    <recommendedName>
        <fullName evidence="4">TLC domain-containing protein</fullName>
    </recommendedName>
</protein>
<keyword evidence="1" id="KW-1133">Transmembrane helix</keyword>
<dbReference type="AlphaFoldDB" id="A0A6S8AC33"/>
<evidence type="ECO:0000313" key="3">
    <source>
        <dbReference type="EMBL" id="CAE0432839.1"/>
    </source>
</evidence>
<reference evidence="2" key="1">
    <citation type="submission" date="2021-01" db="EMBL/GenBank/DDBJ databases">
        <authorList>
            <person name="Corre E."/>
            <person name="Pelletier E."/>
            <person name="Niang G."/>
            <person name="Scheremetjew M."/>
            <person name="Finn R."/>
            <person name="Kale V."/>
            <person name="Holt S."/>
            <person name="Cochrane G."/>
            <person name="Meng A."/>
            <person name="Brown T."/>
            <person name="Cohen L."/>
        </authorList>
    </citation>
    <scope>NUCLEOTIDE SEQUENCE</scope>
    <source>
        <strain evidence="2">GSBS06</strain>
    </source>
</reference>
<proteinExistence type="predicted"/>
<keyword evidence="1" id="KW-0812">Transmembrane</keyword>
<gene>
    <name evidence="2" type="ORF">ASTO00021_LOCUS3156</name>
    <name evidence="3" type="ORF">ASTO00021_LOCUS3157</name>
</gene>